<accession>A0AAV9XR71</accession>
<sequence>MEEVGLDARIIKVASLGLDEKWLGKNVADYRTRMALDNLKKRWGSGNVAGEGGEFETLVMGCRGWSKRVEVIKSETVNEDCEVYWTRFLDTKVVDVTEPGQLSLPPKPPILDDEFRRILHQVEEPKVSMPPISNTNLPKPPAPFHTTIERSPNNIYIANLHNELGNIAEQVTSIFTQLRQHLQEASANEKQITSTLLLLRSMSDFHSVNKAYSPFFSTFPNPPSRVCISIGEAMPSRIDVLLSTMVDIPPTEDRRKALHVQSRSYWAPANVGPYSQAIATSGIVTIAGMIGLVPHTMKVWEAEGIKGEIALSLQSMIRVGREMNIHGTKGWLGGVGYVIDPSYVKTMKQIWLAWFQGDYAAEDDSMNGETIDPDLNNQMELQGYFEKSDEDITPPKQRKLNSRVPPPLLILHVAQLPIGSNVEFACLGLDSAFIRGKAAAGKSDDEESDLSKQNWDLGNSVSESLDGNLIWSSFKIGPHLLVWGALKGNINDFATSVKKIQTEEYSPISLTIYLDPQTWEHTNNLTAKLTDAGFSGVACLPVFNISWTAHEEDAESSGYSVGFALRATRTS</sequence>
<proteinExistence type="predicted"/>
<dbReference type="Gene3D" id="3.90.1490.10">
    <property type="entry name" value="putative n-type atp pyrophosphatase, domain 2"/>
    <property type="match status" value="1"/>
</dbReference>
<dbReference type="Pfam" id="PF01042">
    <property type="entry name" value="Ribonuc_L-PSP"/>
    <property type="match status" value="1"/>
</dbReference>
<dbReference type="InterPro" id="IPR006175">
    <property type="entry name" value="YjgF/YER057c/UK114"/>
</dbReference>
<dbReference type="InterPro" id="IPR002761">
    <property type="entry name" value="Diphthami_syn_dom"/>
</dbReference>
<evidence type="ECO:0000313" key="2">
    <source>
        <dbReference type="EMBL" id="KAK6544092.1"/>
    </source>
</evidence>
<dbReference type="GO" id="GO:0017178">
    <property type="term" value="F:diphthine-ammonia ligase activity"/>
    <property type="evidence" value="ECO:0007669"/>
    <property type="project" value="TreeGrafter"/>
</dbReference>
<dbReference type="Pfam" id="PF01902">
    <property type="entry name" value="Diphthami_syn_2"/>
    <property type="match status" value="1"/>
</dbReference>
<dbReference type="CDD" id="cd06155">
    <property type="entry name" value="eu_AANH_C_1"/>
    <property type="match status" value="1"/>
</dbReference>
<keyword evidence="3" id="KW-1185">Reference proteome</keyword>
<evidence type="ECO:0000313" key="3">
    <source>
        <dbReference type="Proteomes" id="UP001365542"/>
    </source>
</evidence>
<evidence type="ECO:0000259" key="1">
    <source>
        <dbReference type="Pfam" id="PF01902"/>
    </source>
</evidence>
<gene>
    <name evidence="2" type="ORF">TWF694_000803</name>
</gene>
<dbReference type="SUPFAM" id="SSF55298">
    <property type="entry name" value="YjgF-like"/>
    <property type="match status" value="2"/>
</dbReference>
<organism evidence="2 3">
    <name type="scientific">Orbilia ellipsospora</name>
    <dbReference type="NCBI Taxonomy" id="2528407"/>
    <lineage>
        <taxon>Eukaryota</taxon>
        <taxon>Fungi</taxon>
        <taxon>Dikarya</taxon>
        <taxon>Ascomycota</taxon>
        <taxon>Pezizomycotina</taxon>
        <taxon>Orbiliomycetes</taxon>
        <taxon>Orbiliales</taxon>
        <taxon>Orbiliaceae</taxon>
        <taxon>Orbilia</taxon>
    </lineage>
</organism>
<dbReference type="InterPro" id="IPR030662">
    <property type="entry name" value="DPH6/MJ0570"/>
</dbReference>
<dbReference type="PANTHER" id="PTHR12196">
    <property type="entry name" value="DOMAIN OF UNKNOWN FUNCTION 71 DUF71 -CONTAINING PROTEIN"/>
    <property type="match status" value="1"/>
</dbReference>
<dbReference type="SUPFAM" id="SSF52402">
    <property type="entry name" value="Adenine nucleotide alpha hydrolases-like"/>
    <property type="match status" value="1"/>
</dbReference>
<dbReference type="AlphaFoldDB" id="A0AAV9XR71"/>
<protein>
    <recommendedName>
        <fullName evidence="1">Diphthamide synthase domain-containing protein</fullName>
    </recommendedName>
</protein>
<dbReference type="PANTHER" id="PTHR12196:SF2">
    <property type="entry name" value="DIPHTHINE--AMMONIA LIGASE"/>
    <property type="match status" value="1"/>
</dbReference>
<feature type="domain" description="Diphthamide synthase" evidence="1">
    <location>
        <begin position="4"/>
        <end position="80"/>
    </location>
</feature>
<dbReference type="GO" id="GO:0017183">
    <property type="term" value="P:protein histidyl modification to diphthamide"/>
    <property type="evidence" value="ECO:0007669"/>
    <property type="project" value="TreeGrafter"/>
</dbReference>
<dbReference type="InterPro" id="IPR035959">
    <property type="entry name" value="RutC-like_sf"/>
</dbReference>
<reference evidence="2 3" key="1">
    <citation type="submission" date="2019-10" db="EMBL/GenBank/DDBJ databases">
        <authorList>
            <person name="Palmer J.M."/>
        </authorList>
    </citation>
    <scope>NUCLEOTIDE SEQUENCE [LARGE SCALE GENOMIC DNA]</scope>
    <source>
        <strain evidence="2 3">TWF694</strain>
    </source>
</reference>
<dbReference type="Gene3D" id="3.30.1330.40">
    <property type="entry name" value="RutC-like"/>
    <property type="match status" value="2"/>
</dbReference>
<dbReference type="Proteomes" id="UP001365542">
    <property type="component" value="Unassembled WGS sequence"/>
</dbReference>
<name>A0AAV9XR71_9PEZI</name>
<comment type="caution">
    <text evidence="2">The sequence shown here is derived from an EMBL/GenBank/DDBJ whole genome shotgun (WGS) entry which is preliminary data.</text>
</comment>
<dbReference type="EMBL" id="JAVHJO010000001">
    <property type="protein sequence ID" value="KAK6544092.1"/>
    <property type="molecule type" value="Genomic_DNA"/>
</dbReference>